<proteinExistence type="inferred from homology"/>
<evidence type="ECO:0008006" key="10">
    <source>
        <dbReference type="Google" id="ProtNLM"/>
    </source>
</evidence>
<sequence length="303" mass="35083">MTEKEQQFKPFLIAFYSGLASMVGDMIMFPFDTIGTRIKAHKSEFLGMKQGYNLIVKNEGFKYLFKGFSTTVMGSFIPYGSYFLAYEYMNYYAIKLTKCLEKDGEKSKLNLLIPLITSPLAEAVSVITYIPFDTLRTRMQMNVPEYNYKGIFSGLMEISRKEGWIRLFQASYLYMASVVVYTTFQMWFYELLRYEILRQRDDQTLHNQPLAIHQSIIATMISTALAAAIVNPVDFIITRYQLVDSSQQQLSVKNLVLEAWHQEGKKAFLKGLGTRVFQCSLFSIFYFPVYDHFKSKYGITLAD</sequence>
<evidence type="ECO:0000256" key="4">
    <source>
        <dbReference type="ARBA" id="ARBA00022989"/>
    </source>
</evidence>
<dbReference type="Proteomes" id="UP000688137">
    <property type="component" value="Unassembled WGS sequence"/>
</dbReference>
<keyword evidence="5 6" id="KW-0812">Transmembrane</keyword>
<keyword evidence="2 6" id="KW-0813">Transport</keyword>
<keyword evidence="5 7" id="KW-0472">Membrane</keyword>
<gene>
    <name evidence="8" type="ORF">PPRIM_AZ9-3.1.T0850154</name>
</gene>
<dbReference type="Pfam" id="PF00153">
    <property type="entry name" value="Mito_carr"/>
    <property type="match status" value="3"/>
</dbReference>
<dbReference type="AlphaFoldDB" id="A0A8S1NL82"/>
<evidence type="ECO:0000256" key="6">
    <source>
        <dbReference type="RuleBase" id="RU000488"/>
    </source>
</evidence>
<evidence type="ECO:0000256" key="1">
    <source>
        <dbReference type="ARBA" id="ARBA00006375"/>
    </source>
</evidence>
<evidence type="ECO:0000256" key="7">
    <source>
        <dbReference type="SAM" id="Phobius"/>
    </source>
</evidence>
<name>A0A8S1NL82_PARPR</name>
<dbReference type="PROSITE" id="PS50920">
    <property type="entry name" value="SOLCAR"/>
    <property type="match status" value="3"/>
</dbReference>
<dbReference type="InterPro" id="IPR018108">
    <property type="entry name" value="MCP_transmembrane"/>
</dbReference>
<feature type="repeat" description="Solcar" evidence="5">
    <location>
        <begin position="210"/>
        <end position="296"/>
    </location>
</feature>
<comment type="caution">
    <text evidence="8">The sequence shown here is derived from an EMBL/GenBank/DDBJ whole genome shotgun (WGS) entry which is preliminary data.</text>
</comment>
<dbReference type="GO" id="GO:0016020">
    <property type="term" value="C:membrane"/>
    <property type="evidence" value="ECO:0007669"/>
    <property type="project" value="UniProtKB-UniRule"/>
</dbReference>
<dbReference type="PANTHER" id="PTHR45667">
    <property type="entry name" value="S-ADENOSYLMETHIONINE MITOCHONDRIAL CARRIER PROTEIN"/>
    <property type="match status" value="1"/>
</dbReference>
<feature type="transmembrane region" description="Helical" evidence="7">
    <location>
        <begin position="210"/>
        <end position="230"/>
    </location>
</feature>
<dbReference type="OMA" id="YKASHIY"/>
<keyword evidence="3" id="KW-0677">Repeat</keyword>
<feature type="transmembrane region" description="Helical" evidence="7">
    <location>
        <begin position="63"/>
        <end position="88"/>
    </location>
</feature>
<reference evidence="8" key="1">
    <citation type="submission" date="2021-01" db="EMBL/GenBank/DDBJ databases">
        <authorList>
            <consortium name="Genoscope - CEA"/>
            <person name="William W."/>
        </authorList>
    </citation>
    <scope>NUCLEOTIDE SEQUENCE</scope>
</reference>
<organism evidence="8 9">
    <name type="scientific">Paramecium primaurelia</name>
    <dbReference type="NCBI Taxonomy" id="5886"/>
    <lineage>
        <taxon>Eukaryota</taxon>
        <taxon>Sar</taxon>
        <taxon>Alveolata</taxon>
        <taxon>Ciliophora</taxon>
        <taxon>Intramacronucleata</taxon>
        <taxon>Oligohymenophorea</taxon>
        <taxon>Peniculida</taxon>
        <taxon>Parameciidae</taxon>
        <taxon>Paramecium</taxon>
    </lineage>
</organism>
<evidence type="ECO:0000256" key="3">
    <source>
        <dbReference type="ARBA" id="ARBA00022737"/>
    </source>
</evidence>
<feature type="transmembrane region" description="Helical" evidence="7">
    <location>
        <begin position="12"/>
        <end position="31"/>
    </location>
</feature>
<comment type="similarity">
    <text evidence="1 6">Belongs to the mitochondrial carrier (TC 2.A.29) family.</text>
</comment>
<keyword evidence="4 7" id="KW-1133">Transmembrane helix</keyword>
<feature type="transmembrane region" description="Helical" evidence="7">
    <location>
        <begin position="171"/>
        <end position="189"/>
    </location>
</feature>
<protein>
    <recommendedName>
        <fullName evidence="10">Mitochondrial carrier protein</fullName>
    </recommendedName>
</protein>
<dbReference type="EMBL" id="CAJJDM010000088">
    <property type="protein sequence ID" value="CAD8090213.1"/>
    <property type="molecule type" value="Genomic_DNA"/>
</dbReference>
<evidence type="ECO:0000313" key="8">
    <source>
        <dbReference type="EMBL" id="CAD8090213.1"/>
    </source>
</evidence>
<evidence type="ECO:0000256" key="5">
    <source>
        <dbReference type="PROSITE-ProRule" id="PRU00282"/>
    </source>
</evidence>
<evidence type="ECO:0000313" key="9">
    <source>
        <dbReference type="Proteomes" id="UP000688137"/>
    </source>
</evidence>
<feature type="repeat" description="Solcar" evidence="5">
    <location>
        <begin position="109"/>
        <end position="195"/>
    </location>
</feature>
<feature type="repeat" description="Solcar" evidence="5">
    <location>
        <begin position="8"/>
        <end position="92"/>
    </location>
</feature>
<accession>A0A8S1NL82</accession>
<keyword evidence="9" id="KW-1185">Reference proteome</keyword>
<evidence type="ECO:0000256" key="2">
    <source>
        <dbReference type="ARBA" id="ARBA00022448"/>
    </source>
</evidence>